<comment type="similarity">
    <text evidence="2">Belongs to the tetraspanin (TM4SF) family.</text>
</comment>
<protein>
    <recommendedName>
        <fullName evidence="9">Senescence-associated protein</fullName>
    </recommendedName>
</protein>
<dbReference type="GO" id="GO:0009734">
    <property type="term" value="P:auxin-activated signaling pathway"/>
    <property type="evidence" value="ECO:0007669"/>
    <property type="project" value="InterPro"/>
</dbReference>
<comment type="caution">
    <text evidence="7">The sequence shown here is derived from an EMBL/GenBank/DDBJ whole genome shotgun (WGS) entry which is preliminary data.</text>
</comment>
<keyword evidence="8" id="KW-1185">Reference proteome</keyword>
<dbReference type="InterPro" id="IPR044991">
    <property type="entry name" value="TET_plant"/>
</dbReference>
<proteinExistence type="inferred from homology"/>
<keyword evidence="5 6" id="KW-0472">Membrane</keyword>
<feature type="transmembrane region" description="Helical" evidence="6">
    <location>
        <begin position="70"/>
        <end position="96"/>
    </location>
</feature>
<accession>A0AAP0MHF8</accession>
<evidence type="ECO:0000256" key="5">
    <source>
        <dbReference type="ARBA" id="ARBA00023136"/>
    </source>
</evidence>
<dbReference type="InterPro" id="IPR018499">
    <property type="entry name" value="Tetraspanin/Peripherin"/>
</dbReference>
<dbReference type="EMBL" id="JBCGBO010000004">
    <property type="protein sequence ID" value="KAK9210525.1"/>
    <property type="molecule type" value="Genomic_DNA"/>
</dbReference>
<feature type="transmembrane region" description="Helical" evidence="6">
    <location>
        <begin position="6"/>
        <end position="33"/>
    </location>
</feature>
<keyword evidence="4 6" id="KW-1133">Transmembrane helix</keyword>
<keyword evidence="3 6" id="KW-0812">Transmembrane</keyword>
<evidence type="ECO:0008006" key="9">
    <source>
        <dbReference type="Google" id="ProtNLM"/>
    </source>
</evidence>
<feature type="transmembrane region" description="Helical" evidence="6">
    <location>
        <begin position="235"/>
        <end position="257"/>
    </location>
</feature>
<reference evidence="7 8" key="1">
    <citation type="submission" date="2024-05" db="EMBL/GenBank/DDBJ databases">
        <title>Haplotype-resolved chromosome-level genome assembly of Huyou (Citrus changshanensis).</title>
        <authorList>
            <person name="Miao C."/>
            <person name="Chen W."/>
            <person name="Wu Y."/>
            <person name="Wang L."/>
            <person name="Zhao S."/>
            <person name="Grierson D."/>
            <person name="Xu C."/>
            <person name="Chen K."/>
        </authorList>
    </citation>
    <scope>NUCLEOTIDE SEQUENCE [LARGE SCALE GENOMIC DNA]</scope>
    <source>
        <strain evidence="7">01-14</strain>
        <tissue evidence="7">Leaf</tissue>
    </source>
</reference>
<evidence type="ECO:0000256" key="6">
    <source>
        <dbReference type="SAM" id="Phobius"/>
    </source>
</evidence>
<dbReference type="GO" id="GO:0016020">
    <property type="term" value="C:membrane"/>
    <property type="evidence" value="ECO:0007669"/>
    <property type="project" value="UniProtKB-SubCell"/>
</dbReference>
<sequence length="279" mass="31619">MARCCNSLFVVLNVVTFLLSVFIVWFGVLLITTEATECDKFLQKPVLLLGFFIMIISLIGIRGACCHSSGYLWSYLVLLMLIIVGVISLTVFTLAVTNRGSGQKSPGKAYKEYRMDDYSSWLRKRMNDEENWRKIKSCFVATNICSDFERRHVNAAAADKFSRERLSSVESGCCKPPDDCKFTYVPPTYWNKEKGNFTNADCRLWDNRPAILCYDCASCKAGLLDRINRQWKIDANLNAVVLLVLVIVFIVGCSSLSENRTKVHAYRTNRCPYPSSSKS</sequence>
<dbReference type="AlphaFoldDB" id="A0AAP0MHF8"/>
<evidence type="ECO:0000313" key="8">
    <source>
        <dbReference type="Proteomes" id="UP001428341"/>
    </source>
</evidence>
<feature type="transmembrane region" description="Helical" evidence="6">
    <location>
        <begin position="45"/>
        <end position="64"/>
    </location>
</feature>
<evidence type="ECO:0000256" key="3">
    <source>
        <dbReference type="ARBA" id="ARBA00022692"/>
    </source>
</evidence>
<evidence type="ECO:0000256" key="2">
    <source>
        <dbReference type="ARBA" id="ARBA00006840"/>
    </source>
</evidence>
<comment type="subcellular location">
    <subcellularLocation>
        <location evidence="1">Membrane</location>
        <topology evidence="1">Multi-pass membrane protein</topology>
    </subcellularLocation>
</comment>
<evidence type="ECO:0000256" key="4">
    <source>
        <dbReference type="ARBA" id="ARBA00022989"/>
    </source>
</evidence>
<dbReference type="PANTHER" id="PTHR32191">
    <property type="entry name" value="TETRASPANIN-8-RELATED"/>
    <property type="match status" value="1"/>
</dbReference>
<evidence type="ECO:0000313" key="7">
    <source>
        <dbReference type="EMBL" id="KAK9210525.1"/>
    </source>
</evidence>
<gene>
    <name evidence="7" type="ORF">WN944_002896</name>
</gene>
<dbReference type="Pfam" id="PF00335">
    <property type="entry name" value="Tetraspanin"/>
    <property type="match status" value="1"/>
</dbReference>
<dbReference type="Proteomes" id="UP001428341">
    <property type="component" value="Unassembled WGS sequence"/>
</dbReference>
<organism evidence="7 8">
    <name type="scientific">Citrus x changshan-huyou</name>
    <dbReference type="NCBI Taxonomy" id="2935761"/>
    <lineage>
        <taxon>Eukaryota</taxon>
        <taxon>Viridiplantae</taxon>
        <taxon>Streptophyta</taxon>
        <taxon>Embryophyta</taxon>
        <taxon>Tracheophyta</taxon>
        <taxon>Spermatophyta</taxon>
        <taxon>Magnoliopsida</taxon>
        <taxon>eudicotyledons</taxon>
        <taxon>Gunneridae</taxon>
        <taxon>Pentapetalae</taxon>
        <taxon>rosids</taxon>
        <taxon>malvids</taxon>
        <taxon>Sapindales</taxon>
        <taxon>Rutaceae</taxon>
        <taxon>Aurantioideae</taxon>
        <taxon>Citrus</taxon>
    </lineage>
</organism>
<name>A0AAP0MHF8_9ROSI</name>
<evidence type="ECO:0000256" key="1">
    <source>
        <dbReference type="ARBA" id="ARBA00004141"/>
    </source>
</evidence>